<evidence type="ECO:0000259" key="4">
    <source>
        <dbReference type="Pfam" id="PF08545"/>
    </source>
</evidence>
<dbReference type="InterPro" id="IPR016039">
    <property type="entry name" value="Thiolase-like"/>
</dbReference>
<dbReference type="Gene3D" id="3.40.47.10">
    <property type="match status" value="1"/>
</dbReference>
<dbReference type="Proteomes" id="UP000777265">
    <property type="component" value="Unassembled WGS sequence"/>
</dbReference>
<evidence type="ECO:0000313" key="5">
    <source>
        <dbReference type="EMBL" id="NLW34439.1"/>
    </source>
</evidence>
<reference evidence="5" key="2">
    <citation type="submission" date="2020-01" db="EMBL/GenBank/DDBJ databases">
        <authorList>
            <person name="Campanaro S."/>
        </authorList>
    </citation>
    <scope>NUCLEOTIDE SEQUENCE</scope>
    <source>
        <strain evidence="5">AS06rmzACSIP_7</strain>
    </source>
</reference>
<feature type="domain" description="Beta-ketoacyl-[acyl-carrier-protein] synthase III C-terminal" evidence="3">
    <location>
        <begin position="227"/>
        <end position="313"/>
    </location>
</feature>
<dbReference type="InterPro" id="IPR013747">
    <property type="entry name" value="ACP_syn_III_C"/>
</dbReference>
<dbReference type="GO" id="GO:0004315">
    <property type="term" value="F:3-oxoacyl-[acyl-carrier-protein] synthase activity"/>
    <property type="evidence" value="ECO:0007669"/>
    <property type="project" value="InterPro"/>
</dbReference>
<evidence type="ECO:0000256" key="1">
    <source>
        <dbReference type="ARBA" id="ARBA00022679"/>
    </source>
</evidence>
<keyword evidence="2" id="KW-0012">Acyltransferase</keyword>
<proteinExistence type="predicted"/>
<evidence type="ECO:0000259" key="3">
    <source>
        <dbReference type="Pfam" id="PF08541"/>
    </source>
</evidence>
<accession>A0A971M2G7</accession>
<organism evidence="5 6">
    <name type="scientific">Syntrophorhabdus aromaticivorans</name>
    <dbReference type="NCBI Taxonomy" id="328301"/>
    <lineage>
        <taxon>Bacteria</taxon>
        <taxon>Pseudomonadati</taxon>
        <taxon>Thermodesulfobacteriota</taxon>
        <taxon>Syntrophorhabdia</taxon>
        <taxon>Syntrophorhabdales</taxon>
        <taxon>Syntrophorhabdaceae</taxon>
        <taxon>Syntrophorhabdus</taxon>
    </lineage>
</organism>
<dbReference type="GO" id="GO:0006633">
    <property type="term" value="P:fatty acid biosynthetic process"/>
    <property type="evidence" value="ECO:0007669"/>
    <property type="project" value="InterPro"/>
</dbReference>
<dbReference type="EMBL" id="JAAYEE010000052">
    <property type="protein sequence ID" value="NLW34439.1"/>
    <property type="molecule type" value="Genomic_DNA"/>
</dbReference>
<dbReference type="Pfam" id="PF08541">
    <property type="entry name" value="ACP_syn_III_C"/>
    <property type="match status" value="1"/>
</dbReference>
<evidence type="ECO:0000313" key="6">
    <source>
        <dbReference type="Proteomes" id="UP000777265"/>
    </source>
</evidence>
<protein>
    <submittedName>
        <fullName evidence="5">3-oxoacyl-ACP synthase III family protein</fullName>
    </submittedName>
</protein>
<dbReference type="PANTHER" id="PTHR34069">
    <property type="entry name" value="3-OXOACYL-[ACYL-CARRIER-PROTEIN] SYNTHASE 3"/>
    <property type="match status" value="1"/>
</dbReference>
<comment type="caution">
    <text evidence="5">The sequence shown here is derived from an EMBL/GenBank/DDBJ whole genome shotgun (WGS) entry which is preliminary data.</text>
</comment>
<evidence type="ECO:0000256" key="2">
    <source>
        <dbReference type="ARBA" id="ARBA00023315"/>
    </source>
</evidence>
<gene>
    <name evidence="5" type="ORF">GXY80_03000</name>
</gene>
<dbReference type="Pfam" id="PF08545">
    <property type="entry name" value="ACP_syn_III"/>
    <property type="match status" value="1"/>
</dbReference>
<sequence length="314" mass="34369">MYINTASHYLPETIISNQYYTTLNGLTDEWIYRRSGIRNRTKASSCENTNTMAIEAVKAAIRRLPYQVGEVDLIVGATYTPYDTVGTLAHAVQSYFDIPKVRAVSVSSACSSFINAVEVVEGYFATNKATKAIVVASEHNSAYSDDKDTQSGHLWGDGAGAIFISKEKSSDVDVEVLDLNTTALAHIGKGVEGVYLRPGNGGLKMPYGRDIFVHASKYMVSEVMDILKKNDFTTEDIDYLIPHQANSRIIGNVTESLGLRNGQLIMNIEETGNTGCASTLVAFSQNWDRFRKDQLIVLTVFGGGYSSGAMLLKK</sequence>
<feature type="domain" description="Beta-ketoacyl-[acyl-carrier-protein] synthase III N-terminal" evidence="4">
    <location>
        <begin position="106"/>
        <end position="171"/>
    </location>
</feature>
<dbReference type="InterPro" id="IPR013751">
    <property type="entry name" value="ACP_syn_III_N"/>
</dbReference>
<dbReference type="AlphaFoldDB" id="A0A971M2G7"/>
<dbReference type="SUPFAM" id="SSF53901">
    <property type="entry name" value="Thiolase-like"/>
    <property type="match status" value="1"/>
</dbReference>
<keyword evidence="1" id="KW-0808">Transferase</keyword>
<dbReference type="PANTHER" id="PTHR34069:SF2">
    <property type="entry name" value="BETA-KETOACYL-[ACYL-CARRIER-PROTEIN] SYNTHASE III"/>
    <property type="match status" value="1"/>
</dbReference>
<name>A0A971M2G7_9BACT</name>
<reference evidence="5" key="1">
    <citation type="journal article" date="2020" name="Biotechnol. Biofuels">
        <title>New insights from the biogas microbiome by comprehensive genome-resolved metagenomics of nearly 1600 species originating from multiple anaerobic digesters.</title>
        <authorList>
            <person name="Campanaro S."/>
            <person name="Treu L."/>
            <person name="Rodriguez-R L.M."/>
            <person name="Kovalovszki A."/>
            <person name="Ziels R.M."/>
            <person name="Maus I."/>
            <person name="Zhu X."/>
            <person name="Kougias P.G."/>
            <person name="Basile A."/>
            <person name="Luo G."/>
            <person name="Schluter A."/>
            <person name="Konstantinidis K.T."/>
            <person name="Angelidaki I."/>
        </authorList>
    </citation>
    <scope>NUCLEOTIDE SEQUENCE</scope>
    <source>
        <strain evidence="5">AS06rmzACSIP_7</strain>
    </source>
</reference>
<dbReference type="GO" id="GO:0044550">
    <property type="term" value="P:secondary metabolite biosynthetic process"/>
    <property type="evidence" value="ECO:0007669"/>
    <property type="project" value="TreeGrafter"/>
</dbReference>